<evidence type="ECO:0000313" key="7">
    <source>
        <dbReference type="EMBL" id="MDQ0534592.1"/>
    </source>
</evidence>
<organism evidence="7 8">
    <name type="scientific">Azospirillum picis</name>
    <dbReference type="NCBI Taxonomy" id="488438"/>
    <lineage>
        <taxon>Bacteria</taxon>
        <taxon>Pseudomonadati</taxon>
        <taxon>Pseudomonadota</taxon>
        <taxon>Alphaproteobacteria</taxon>
        <taxon>Rhodospirillales</taxon>
        <taxon>Azospirillaceae</taxon>
        <taxon>Azospirillum</taxon>
    </lineage>
</organism>
<dbReference type="InterPro" id="IPR001638">
    <property type="entry name" value="Solute-binding_3/MltF_N"/>
</dbReference>
<feature type="domain" description="Solute-binding protein family 3/N-terminal" evidence="6">
    <location>
        <begin position="42"/>
        <end position="262"/>
    </location>
</feature>
<dbReference type="SUPFAM" id="SSF53850">
    <property type="entry name" value="Periplasmic binding protein-like II"/>
    <property type="match status" value="1"/>
</dbReference>
<evidence type="ECO:0000313" key="8">
    <source>
        <dbReference type="Proteomes" id="UP001244552"/>
    </source>
</evidence>
<feature type="signal peptide" evidence="5">
    <location>
        <begin position="1"/>
        <end position="31"/>
    </location>
</feature>
<proteinExistence type="inferred from homology"/>
<evidence type="ECO:0000256" key="4">
    <source>
        <dbReference type="RuleBase" id="RU003744"/>
    </source>
</evidence>
<evidence type="ECO:0000256" key="1">
    <source>
        <dbReference type="ARBA" id="ARBA00010333"/>
    </source>
</evidence>
<gene>
    <name evidence="7" type="ORF">QO018_003467</name>
</gene>
<dbReference type="Pfam" id="PF00497">
    <property type="entry name" value="SBP_bac_3"/>
    <property type="match status" value="1"/>
</dbReference>
<keyword evidence="2" id="KW-0813">Transport</keyword>
<dbReference type="PANTHER" id="PTHR30085:SF6">
    <property type="entry name" value="ABC TRANSPORTER GLUTAMINE-BINDING PROTEIN GLNH"/>
    <property type="match status" value="1"/>
</dbReference>
<dbReference type="SMART" id="SM00062">
    <property type="entry name" value="PBPb"/>
    <property type="match status" value="1"/>
</dbReference>
<dbReference type="PROSITE" id="PS01039">
    <property type="entry name" value="SBP_BACTERIAL_3"/>
    <property type="match status" value="1"/>
</dbReference>
<accession>A0ABU0MM98</accession>
<evidence type="ECO:0000259" key="6">
    <source>
        <dbReference type="SMART" id="SM00062"/>
    </source>
</evidence>
<dbReference type="CDD" id="cd01072">
    <property type="entry name" value="PBP2_SMa0082_like"/>
    <property type="match status" value="1"/>
</dbReference>
<dbReference type="InterPro" id="IPR018313">
    <property type="entry name" value="SBP_3_CS"/>
</dbReference>
<comment type="caution">
    <text evidence="7">The sequence shown here is derived from an EMBL/GenBank/DDBJ whole genome shotgun (WGS) entry which is preliminary data.</text>
</comment>
<keyword evidence="8" id="KW-1185">Reference proteome</keyword>
<reference evidence="7 8" key="1">
    <citation type="submission" date="2023-07" db="EMBL/GenBank/DDBJ databases">
        <title>Genomic Encyclopedia of Type Strains, Phase IV (KMG-IV): sequencing the most valuable type-strain genomes for metagenomic binning, comparative biology and taxonomic classification.</title>
        <authorList>
            <person name="Goeker M."/>
        </authorList>
    </citation>
    <scope>NUCLEOTIDE SEQUENCE [LARGE SCALE GENOMIC DNA]</scope>
    <source>
        <strain evidence="7 8">DSM 19922</strain>
    </source>
</reference>
<keyword evidence="3 5" id="KW-0732">Signal</keyword>
<evidence type="ECO:0000256" key="3">
    <source>
        <dbReference type="ARBA" id="ARBA00022729"/>
    </source>
</evidence>
<dbReference type="InterPro" id="IPR051455">
    <property type="entry name" value="Bact_solute-bind_prot3"/>
</dbReference>
<feature type="chain" id="PRO_5046355073" evidence="5">
    <location>
        <begin position="32"/>
        <end position="268"/>
    </location>
</feature>
<comment type="similarity">
    <text evidence="1 4">Belongs to the bacterial solute-binding protein 3 family.</text>
</comment>
<evidence type="ECO:0000256" key="2">
    <source>
        <dbReference type="ARBA" id="ARBA00022448"/>
    </source>
</evidence>
<sequence>MRFFRTLAAAAAVCAAVALPAALSTAVPAKADALQDVLSAGKLRVGVLMDAAPWGFKDAKGEAAGLDIDLAKLMAADMGVKLDLVQVTGANRIPSLLANKVDVLVAAAGATPERAQQVTFSQPYAAVNLGVYGPKSMATATDPAELKGHSIGVAKGSTLDIWLTDNAPGAKLVRFEDTPGAIAAYLAGQVETFAENSAIALKVSEDNPGKDVELKFLIRQSPAHVVLRHGEQDLRDWVNTFLFYNRLNGKLGALQMKWFKEKQTLPQM</sequence>
<name>A0ABU0MM98_9PROT</name>
<dbReference type="EMBL" id="JAUSVU010000012">
    <property type="protein sequence ID" value="MDQ0534592.1"/>
    <property type="molecule type" value="Genomic_DNA"/>
</dbReference>
<dbReference type="RefSeq" id="WP_209983590.1">
    <property type="nucleotide sequence ID" value="NZ_JAGINO010000011.1"/>
</dbReference>
<dbReference type="Proteomes" id="UP001244552">
    <property type="component" value="Unassembled WGS sequence"/>
</dbReference>
<dbReference type="Gene3D" id="3.40.190.10">
    <property type="entry name" value="Periplasmic binding protein-like II"/>
    <property type="match status" value="2"/>
</dbReference>
<evidence type="ECO:0000256" key="5">
    <source>
        <dbReference type="SAM" id="SignalP"/>
    </source>
</evidence>
<protein>
    <submittedName>
        <fullName evidence="7">Polar amino acid transport system substrate-binding protein</fullName>
    </submittedName>
</protein>
<dbReference type="PANTHER" id="PTHR30085">
    <property type="entry name" value="AMINO ACID ABC TRANSPORTER PERMEASE"/>
    <property type="match status" value="1"/>
</dbReference>